<dbReference type="InParanoid" id="A0A1Y1Z3H9"/>
<sequence length="118" mass="13137">MASTVPRNRGFLKMLTIDPSNIPLLAIMSGVFGTVGYMIGRKNMNAVPDQNIRLASTNPHPWNEDNPKNANYKYKYKKGDHPEAEEVHAPSAVNTTYVNAKLDQEAHEQLPSSVKTSR</sequence>
<proteinExistence type="predicted"/>
<feature type="transmembrane region" description="Helical" evidence="1">
    <location>
        <begin position="20"/>
        <end position="40"/>
    </location>
</feature>
<comment type="caution">
    <text evidence="2">The sequence shown here is derived from an EMBL/GenBank/DDBJ whole genome shotgun (WGS) entry which is preliminary data.</text>
</comment>
<keyword evidence="1" id="KW-0812">Transmembrane</keyword>
<gene>
    <name evidence="2" type="ORF">K493DRAFT_296802</name>
</gene>
<dbReference type="InterPro" id="IPR039965">
    <property type="entry name" value="C3H7.08c"/>
</dbReference>
<dbReference type="PANTHER" id="PTHR40466">
    <property type="entry name" value="EXPRESSED PROTEIN"/>
    <property type="match status" value="1"/>
</dbReference>
<dbReference type="Proteomes" id="UP000193498">
    <property type="component" value="Unassembled WGS sequence"/>
</dbReference>
<reference evidence="2 3" key="1">
    <citation type="submission" date="2016-07" db="EMBL/GenBank/DDBJ databases">
        <title>Pervasive Adenine N6-methylation of Active Genes in Fungi.</title>
        <authorList>
            <consortium name="DOE Joint Genome Institute"/>
            <person name="Mondo S.J."/>
            <person name="Dannebaum R.O."/>
            <person name="Kuo R.C."/>
            <person name="Labutti K."/>
            <person name="Haridas S."/>
            <person name="Kuo A."/>
            <person name="Salamov A."/>
            <person name="Ahrendt S.R."/>
            <person name="Lipzen A."/>
            <person name="Sullivan W."/>
            <person name="Andreopoulos W.B."/>
            <person name="Clum A."/>
            <person name="Lindquist E."/>
            <person name="Daum C."/>
            <person name="Ramamoorthy G.K."/>
            <person name="Gryganskyi A."/>
            <person name="Culley D."/>
            <person name="Magnuson J.K."/>
            <person name="James T.Y."/>
            <person name="O'Malley M.A."/>
            <person name="Stajich J.E."/>
            <person name="Spatafora J.W."/>
            <person name="Visel A."/>
            <person name="Grigoriev I.V."/>
        </authorList>
    </citation>
    <scope>NUCLEOTIDE SEQUENCE [LARGE SCALE GENOMIC DNA]</scope>
    <source>
        <strain evidence="2 3">CBS 931.73</strain>
    </source>
</reference>
<dbReference type="PANTHER" id="PTHR40466:SF1">
    <property type="entry name" value="FUNGAL PROTEIN"/>
    <property type="match status" value="1"/>
</dbReference>
<dbReference type="AlphaFoldDB" id="A0A1Y1Z3H9"/>
<keyword evidence="1" id="KW-1133">Transmembrane helix</keyword>
<dbReference type="EMBL" id="MCFE01000031">
    <property type="protein sequence ID" value="ORY04830.1"/>
    <property type="molecule type" value="Genomic_DNA"/>
</dbReference>
<accession>A0A1Y1Z3H9</accession>
<name>A0A1Y1Z3H9_9FUNG</name>
<organism evidence="2 3">
    <name type="scientific">Basidiobolus meristosporus CBS 931.73</name>
    <dbReference type="NCBI Taxonomy" id="1314790"/>
    <lineage>
        <taxon>Eukaryota</taxon>
        <taxon>Fungi</taxon>
        <taxon>Fungi incertae sedis</taxon>
        <taxon>Zoopagomycota</taxon>
        <taxon>Entomophthoromycotina</taxon>
        <taxon>Basidiobolomycetes</taxon>
        <taxon>Basidiobolales</taxon>
        <taxon>Basidiobolaceae</taxon>
        <taxon>Basidiobolus</taxon>
    </lineage>
</organism>
<evidence type="ECO:0000313" key="2">
    <source>
        <dbReference type="EMBL" id="ORY04830.1"/>
    </source>
</evidence>
<evidence type="ECO:0000313" key="3">
    <source>
        <dbReference type="Proteomes" id="UP000193498"/>
    </source>
</evidence>
<dbReference type="OrthoDB" id="3141857at2759"/>
<keyword evidence="1" id="KW-0472">Membrane</keyword>
<protein>
    <submittedName>
        <fullName evidence="2">Uncharacterized protein</fullName>
    </submittedName>
</protein>
<keyword evidence="3" id="KW-1185">Reference proteome</keyword>
<evidence type="ECO:0000256" key="1">
    <source>
        <dbReference type="SAM" id="Phobius"/>
    </source>
</evidence>